<reference evidence="2" key="1">
    <citation type="submission" date="2023-10" db="EMBL/GenBank/DDBJ databases">
        <title>Genome assemblies of two species of porcelain crab, Petrolisthes cinctipes and Petrolisthes manimaculis (Anomura: Porcellanidae).</title>
        <authorList>
            <person name="Angst P."/>
        </authorList>
    </citation>
    <scope>NUCLEOTIDE SEQUENCE</scope>
    <source>
        <strain evidence="2">PB745_01</strain>
        <tissue evidence="2">Gill</tissue>
    </source>
</reference>
<feature type="region of interest" description="Disordered" evidence="1">
    <location>
        <begin position="1"/>
        <end position="37"/>
    </location>
</feature>
<feature type="region of interest" description="Disordered" evidence="1">
    <location>
        <begin position="63"/>
        <end position="86"/>
    </location>
</feature>
<name>A0AAE1KHS8_PETCI</name>
<dbReference type="Proteomes" id="UP001286313">
    <property type="component" value="Unassembled WGS sequence"/>
</dbReference>
<dbReference type="EMBL" id="JAWQEG010002414">
    <property type="protein sequence ID" value="KAK3872125.1"/>
    <property type="molecule type" value="Genomic_DNA"/>
</dbReference>
<sequence>MCEREGRRRGRKKGRRRGRDRQDVGQGDTTALTRPGGDINTTLALITRCPPHHTRLTAALDTAPSLETTPGDMTTPQQYKQTRVRL</sequence>
<accession>A0AAE1KHS8</accession>
<proteinExistence type="predicted"/>
<gene>
    <name evidence="2" type="ORF">Pcinc_022778</name>
</gene>
<organism evidence="2 3">
    <name type="scientific">Petrolisthes cinctipes</name>
    <name type="common">Flat porcelain crab</name>
    <dbReference type="NCBI Taxonomy" id="88211"/>
    <lineage>
        <taxon>Eukaryota</taxon>
        <taxon>Metazoa</taxon>
        <taxon>Ecdysozoa</taxon>
        <taxon>Arthropoda</taxon>
        <taxon>Crustacea</taxon>
        <taxon>Multicrustacea</taxon>
        <taxon>Malacostraca</taxon>
        <taxon>Eumalacostraca</taxon>
        <taxon>Eucarida</taxon>
        <taxon>Decapoda</taxon>
        <taxon>Pleocyemata</taxon>
        <taxon>Anomura</taxon>
        <taxon>Galatheoidea</taxon>
        <taxon>Porcellanidae</taxon>
        <taxon>Petrolisthes</taxon>
    </lineage>
</organism>
<feature type="compositionally biased region" description="Polar residues" evidence="1">
    <location>
        <begin position="65"/>
        <end position="86"/>
    </location>
</feature>
<evidence type="ECO:0000313" key="3">
    <source>
        <dbReference type="Proteomes" id="UP001286313"/>
    </source>
</evidence>
<evidence type="ECO:0000256" key="1">
    <source>
        <dbReference type="SAM" id="MobiDB-lite"/>
    </source>
</evidence>
<comment type="caution">
    <text evidence="2">The sequence shown here is derived from an EMBL/GenBank/DDBJ whole genome shotgun (WGS) entry which is preliminary data.</text>
</comment>
<keyword evidence="3" id="KW-1185">Reference proteome</keyword>
<dbReference type="AlphaFoldDB" id="A0AAE1KHS8"/>
<protein>
    <submittedName>
        <fullName evidence="2">Uncharacterized protein</fullName>
    </submittedName>
</protein>
<evidence type="ECO:0000313" key="2">
    <source>
        <dbReference type="EMBL" id="KAK3872125.1"/>
    </source>
</evidence>
<feature type="compositionally biased region" description="Basic residues" evidence="1">
    <location>
        <begin position="7"/>
        <end position="19"/>
    </location>
</feature>